<keyword evidence="1" id="KW-0472">Membrane</keyword>
<name>A0A918UN77_9BACT</name>
<gene>
    <name evidence="2" type="ORF">GCM10007049_13370</name>
</gene>
<evidence type="ECO:0008006" key="4">
    <source>
        <dbReference type="Google" id="ProtNLM"/>
    </source>
</evidence>
<evidence type="ECO:0000256" key="1">
    <source>
        <dbReference type="SAM" id="Phobius"/>
    </source>
</evidence>
<keyword evidence="1" id="KW-0812">Transmembrane</keyword>
<keyword evidence="3" id="KW-1185">Reference proteome</keyword>
<dbReference type="Gene3D" id="2.60.40.10">
    <property type="entry name" value="Immunoglobulins"/>
    <property type="match status" value="1"/>
</dbReference>
<accession>A0A918UN77</accession>
<evidence type="ECO:0000313" key="2">
    <source>
        <dbReference type="EMBL" id="GGZ21931.1"/>
    </source>
</evidence>
<reference evidence="2" key="1">
    <citation type="journal article" date="2014" name="Int. J. Syst. Evol. Microbiol.">
        <title>Complete genome sequence of Corynebacterium casei LMG S-19264T (=DSM 44701T), isolated from a smear-ripened cheese.</title>
        <authorList>
            <consortium name="US DOE Joint Genome Institute (JGI-PGF)"/>
            <person name="Walter F."/>
            <person name="Albersmeier A."/>
            <person name="Kalinowski J."/>
            <person name="Ruckert C."/>
        </authorList>
    </citation>
    <scope>NUCLEOTIDE SEQUENCE</scope>
    <source>
        <strain evidence="2">KCTC 12368</strain>
    </source>
</reference>
<dbReference type="AlphaFoldDB" id="A0A918UN77"/>
<feature type="transmembrane region" description="Helical" evidence="1">
    <location>
        <begin position="42"/>
        <end position="62"/>
    </location>
</feature>
<organism evidence="2 3">
    <name type="scientific">Echinicola pacifica</name>
    <dbReference type="NCBI Taxonomy" id="346377"/>
    <lineage>
        <taxon>Bacteria</taxon>
        <taxon>Pseudomonadati</taxon>
        <taxon>Bacteroidota</taxon>
        <taxon>Cytophagia</taxon>
        <taxon>Cytophagales</taxon>
        <taxon>Cyclobacteriaceae</taxon>
        <taxon>Echinicola</taxon>
    </lineage>
</organism>
<dbReference type="EMBL" id="BMWX01000002">
    <property type="protein sequence ID" value="GGZ21931.1"/>
    <property type="molecule type" value="Genomic_DNA"/>
</dbReference>
<keyword evidence="1" id="KW-1133">Transmembrane helix</keyword>
<evidence type="ECO:0000313" key="3">
    <source>
        <dbReference type="Proteomes" id="UP000619457"/>
    </source>
</evidence>
<dbReference type="InterPro" id="IPR013783">
    <property type="entry name" value="Ig-like_fold"/>
</dbReference>
<sequence>MILMEELKKQIETKNNNDILANNHGDGMNDTTTNYLPQLLKILLALFCLGVFFVSTTLPAMAEGSGTWGTATDRQSWLWIPEYSEANSATNNHGYGSRGYMMLPSTVPNYNPDHRMYVYVKDGETVYWGFRKFDGANTIRVRWYYDSSDTGFFPQATSGPSYRLKDDESYNAKSAGGTTGRPANGMAAAIGPTALPGNSGGYSAYSFTNDTGADRAFWVEISGDDSFKMSYWDVTVAEGSIEKPGRLYCKYWSVFNELAVELGQTNQYSFHDNFGFYVPVDDNFGGTGDQYFVKNANFGRSNGGYVNFFANQDGPRNDTGSHVENRKSIIGVSSNYQYPLFLNDPDLEFWPTTDVPNASLNITYEEKEPIGNGGHAWVDISISLPGIVDVLIDLDGNNTYDEGIDIVISERYDASGNYQIYWDGKDANGDVVTSGSKIGVFAAVIFAPVHFPVYDMEQSLGITITNVRPGNPEDNAIYWDDSPLPRDGEPGFSAITSTSGTSAVSAEVNVTGEAGTSHIWHSDSNKGFGEKNTINTWAASYYAEVQEEDEYLYLTYQGNVYEDDNGLEDGLVSGIGTNLEGQLYVLIVDADDKVINSAAVASDGCYSIDHIPDGNYKAVLSTSNAAHGEPSPLPSLPQHWENSGEQLGTEPGVNLYGNDGVLGAFSLENTSVVEANFGLRTMGTLPVIWEDFEAEYNEQKNVIALEWTVAKEWENSHYEIERSTLGLSDFIKIGEVTAIGWSDEAIDYNFEDATASQNSGKWYYRIRQVDLDGSDSYSSVLAAQMPVQTSEGPTWSIYPNPGHASEINIALNKFSSYNGEPLHYRLVSSLMSTDLYSVSSPNLLSQSIQETLTAFPSGLVIVEVLWADHTERLKLMLR</sequence>
<proteinExistence type="predicted"/>
<protein>
    <recommendedName>
        <fullName evidence="4">SD-repeat containing protein B domain-containing protein</fullName>
    </recommendedName>
</protein>
<reference evidence="2" key="2">
    <citation type="submission" date="2020-09" db="EMBL/GenBank/DDBJ databases">
        <authorList>
            <person name="Sun Q."/>
            <person name="Kim S."/>
        </authorList>
    </citation>
    <scope>NUCLEOTIDE SEQUENCE</scope>
    <source>
        <strain evidence="2">KCTC 12368</strain>
    </source>
</reference>
<comment type="caution">
    <text evidence="2">The sequence shown here is derived from an EMBL/GenBank/DDBJ whole genome shotgun (WGS) entry which is preliminary data.</text>
</comment>
<dbReference type="Proteomes" id="UP000619457">
    <property type="component" value="Unassembled WGS sequence"/>
</dbReference>